<name>A0A8S5RC57_9VIRU</name>
<evidence type="ECO:0000313" key="1">
    <source>
        <dbReference type="EMBL" id="DAE28556.1"/>
    </source>
</evidence>
<sequence length="191" mass="19824">MAIIKVITPSNLGKTIELGALEANKWDVKLHAAHLENKPTGIGLTDSIINELKGAGLKNAELVGTELKLTKGDDTEVKVDLASLIPAAKADHFLKAVSFEATTNELVFTVGAKDTEEGQTVSRVNVGDLVPVTVGNGLEGNGTAANPVKIKVGTGSPLKATTEGLVLDTDNLVELTDGTGEVSLGYLIKKA</sequence>
<protein>
    <submittedName>
        <fullName evidence="1">Uncharacterized protein</fullName>
    </submittedName>
</protein>
<reference evidence="1" key="1">
    <citation type="journal article" date="2021" name="Proc. Natl. Acad. Sci. U.S.A.">
        <title>A Catalog of Tens of Thousands of Viruses from Human Metagenomes Reveals Hidden Associations with Chronic Diseases.</title>
        <authorList>
            <person name="Tisza M.J."/>
            <person name="Buck C.B."/>
        </authorList>
    </citation>
    <scope>NUCLEOTIDE SEQUENCE</scope>
    <source>
        <strain evidence="1">CtOZh10</strain>
    </source>
</reference>
<accession>A0A8S5RC57</accession>
<proteinExistence type="predicted"/>
<dbReference type="EMBL" id="BK059088">
    <property type="protein sequence ID" value="DAE28556.1"/>
    <property type="molecule type" value="Genomic_DNA"/>
</dbReference>
<organism evidence="1">
    <name type="scientific">virus sp. ctOZh10</name>
    <dbReference type="NCBI Taxonomy" id="2828250"/>
    <lineage>
        <taxon>Viruses</taxon>
    </lineage>
</organism>